<dbReference type="Proteomes" id="UP001163152">
    <property type="component" value="Chromosome"/>
</dbReference>
<keyword evidence="1" id="KW-1133">Transmembrane helix</keyword>
<reference evidence="2" key="1">
    <citation type="submission" date="2022-12" db="EMBL/GenBank/DDBJ databases">
        <title>Polyphasic identification of a Novel Hot-Spring Cyanobacterium Ocullathermofonsia sinensis gen nov. sp. nov. and Genomic Insights on its Adaptations to the Thermal Habitat.</title>
        <authorList>
            <person name="Daroch M."/>
            <person name="Tang J."/>
            <person name="Jiang Y."/>
        </authorList>
    </citation>
    <scope>NUCLEOTIDE SEQUENCE</scope>
    <source>
        <strain evidence="2">PKUAC-SCTA174</strain>
    </source>
</reference>
<keyword evidence="1" id="KW-0472">Membrane</keyword>
<protein>
    <submittedName>
        <fullName evidence="2">Uncharacterized protein</fullName>
    </submittedName>
</protein>
<dbReference type="KEGG" id="tsin:OXH18_01185"/>
<sequence length="136" mass="14959">MQFGPGFLPTFLYYFTTAGVLVALVASRGMGFSLNSGMPGRLGLMGGVVAGLLGAYFNRTTTVDVQFQGQKKFLAELETTLAAMGYQLAAQEEDLRIYERSNLSKWLSGKLYVQLEQNHATIASRAGTLRRLRKQI</sequence>
<evidence type="ECO:0000313" key="3">
    <source>
        <dbReference type="Proteomes" id="UP001163152"/>
    </source>
</evidence>
<proteinExistence type="predicted"/>
<accession>A0A9E8ZCA9</accession>
<evidence type="ECO:0000313" key="2">
    <source>
        <dbReference type="EMBL" id="WAL60640.1"/>
    </source>
</evidence>
<keyword evidence="1" id="KW-0812">Transmembrane</keyword>
<keyword evidence="3" id="KW-1185">Reference proteome</keyword>
<feature type="transmembrane region" description="Helical" evidence="1">
    <location>
        <begin position="6"/>
        <end position="26"/>
    </location>
</feature>
<dbReference type="AlphaFoldDB" id="A0A9E8ZCA9"/>
<organism evidence="2 3">
    <name type="scientific">Thermocoleostomius sinensis A174</name>
    <dbReference type="NCBI Taxonomy" id="2016057"/>
    <lineage>
        <taxon>Bacteria</taxon>
        <taxon>Bacillati</taxon>
        <taxon>Cyanobacteriota</taxon>
        <taxon>Cyanophyceae</taxon>
        <taxon>Oculatellales</taxon>
        <taxon>Oculatellaceae</taxon>
        <taxon>Thermocoleostomius</taxon>
    </lineage>
</organism>
<dbReference type="RefSeq" id="WP_268610600.1">
    <property type="nucleotide sequence ID" value="NZ_CP113797.1"/>
</dbReference>
<evidence type="ECO:0000256" key="1">
    <source>
        <dbReference type="SAM" id="Phobius"/>
    </source>
</evidence>
<name>A0A9E8ZCA9_9CYAN</name>
<gene>
    <name evidence="2" type="ORF">OXH18_01185</name>
</gene>
<feature type="transmembrane region" description="Helical" evidence="1">
    <location>
        <begin position="38"/>
        <end position="57"/>
    </location>
</feature>
<dbReference type="EMBL" id="CP113797">
    <property type="protein sequence ID" value="WAL60640.1"/>
    <property type="molecule type" value="Genomic_DNA"/>
</dbReference>